<dbReference type="EMBL" id="JBFTWV010000054">
    <property type="protein sequence ID" value="KAL2793705.1"/>
    <property type="molecule type" value="Genomic_DNA"/>
</dbReference>
<dbReference type="PROSITE" id="PS00463">
    <property type="entry name" value="ZN2_CY6_FUNGAL_1"/>
    <property type="match status" value="1"/>
</dbReference>
<dbReference type="SMART" id="SM00906">
    <property type="entry name" value="Fungal_trans"/>
    <property type="match status" value="1"/>
</dbReference>
<dbReference type="InterPro" id="IPR001138">
    <property type="entry name" value="Zn2Cys6_DnaBD"/>
</dbReference>
<feature type="compositionally biased region" description="Basic and acidic residues" evidence="6">
    <location>
        <begin position="1"/>
        <end position="13"/>
    </location>
</feature>
<evidence type="ECO:0000256" key="6">
    <source>
        <dbReference type="SAM" id="MobiDB-lite"/>
    </source>
</evidence>
<dbReference type="Proteomes" id="UP001610563">
    <property type="component" value="Unassembled WGS sequence"/>
</dbReference>
<reference evidence="8 9" key="1">
    <citation type="submission" date="2024-07" db="EMBL/GenBank/DDBJ databases">
        <title>Section-level genome sequencing and comparative genomics of Aspergillus sections Usti and Cavernicolus.</title>
        <authorList>
            <consortium name="Lawrence Berkeley National Laboratory"/>
            <person name="Nybo J.L."/>
            <person name="Vesth T.C."/>
            <person name="Theobald S."/>
            <person name="Frisvad J.C."/>
            <person name="Larsen T.O."/>
            <person name="Kjaerboelling I."/>
            <person name="Rothschild-Mancinelli K."/>
            <person name="Lyhne E.K."/>
            <person name="Kogle M.E."/>
            <person name="Barry K."/>
            <person name="Clum A."/>
            <person name="Na H."/>
            <person name="Ledsgaard L."/>
            <person name="Lin J."/>
            <person name="Lipzen A."/>
            <person name="Kuo A."/>
            <person name="Riley R."/>
            <person name="Mondo S."/>
            <person name="Labutti K."/>
            <person name="Haridas S."/>
            <person name="Pangalinan J."/>
            <person name="Salamov A.A."/>
            <person name="Simmons B.A."/>
            <person name="Magnuson J.K."/>
            <person name="Chen J."/>
            <person name="Drula E."/>
            <person name="Henrissat B."/>
            <person name="Wiebenga A."/>
            <person name="Lubbers R.J."/>
            <person name="Gomes A.C."/>
            <person name="Makela M.R."/>
            <person name="Stajich J."/>
            <person name="Grigoriev I.V."/>
            <person name="Mortensen U.H."/>
            <person name="De Vries R.P."/>
            <person name="Baker S.E."/>
            <person name="Andersen M.R."/>
        </authorList>
    </citation>
    <scope>NUCLEOTIDE SEQUENCE [LARGE SCALE GENOMIC DNA]</scope>
    <source>
        <strain evidence="8 9">CBS 209.92</strain>
    </source>
</reference>
<evidence type="ECO:0000313" key="9">
    <source>
        <dbReference type="Proteomes" id="UP001610563"/>
    </source>
</evidence>
<keyword evidence="1" id="KW-0479">Metal-binding</keyword>
<dbReference type="Gene3D" id="4.10.240.10">
    <property type="entry name" value="Zn(2)-C6 fungal-type DNA-binding domain"/>
    <property type="match status" value="1"/>
</dbReference>
<keyword evidence="3" id="KW-0238">DNA-binding</keyword>
<dbReference type="InterPro" id="IPR036864">
    <property type="entry name" value="Zn2-C6_fun-type_DNA-bd_sf"/>
</dbReference>
<name>A0ABR4G3V7_9EURO</name>
<evidence type="ECO:0000256" key="3">
    <source>
        <dbReference type="ARBA" id="ARBA00023125"/>
    </source>
</evidence>
<keyword evidence="2" id="KW-0805">Transcription regulation</keyword>
<gene>
    <name evidence="8" type="ORF">BJX66DRAFT_220511</name>
</gene>
<evidence type="ECO:0000256" key="2">
    <source>
        <dbReference type="ARBA" id="ARBA00023015"/>
    </source>
</evidence>
<comment type="caution">
    <text evidence="8">The sequence shown here is derived from an EMBL/GenBank/DDBJ whole genome shotgun (WGS) entry which is preliminary data.</text>
</comment>
<dbReference type="CDD" id="cd00067">
    <property type="entry name" value="GAL4"/>
    <property type="match status" value="1"/>
</dbReference>
<proteinExistence type="predicted"/>
<accession>A0ABR4G3V7</accession>
<sequence>MMSCSRGDRDERPTSQATEGEEASPRWVATKGNEAAITEKTACDRCRQRKTKCDRVKPCKQCVKTGVTCSYKLGHKAKEKRQRVLISSVYERRLEHISNKIEELGATIDRLSDERHSIPTSRVRVQSPSSLQPSGYGIRYQPSTHAEGIESTLFAHVTFATEALQAAVAGDPYSNGTAELTSALETLCSTVSIQNQQNEAMECSRPFSNALSPGLTFKDLPIPSIDRIMACLRIAQESSPNELYWPFEFGSLGGFTQYVIKACSPGPITDMELVIVHYVLYWLFTQCSMGAKDETVKQDYEAQAVICQSSLETILSSLPFHIDTNVDSIRALYMATTHCLHRGKSFTAWTFISRASLMCQALGLHSSHGLAKEYSNAAQRQLHLFWAVYVLEKALALRLGRPSTIRDRDITVPRLALDQKMTSLAYNRLPDWIDVAALYGRLYDDLYSPHALAQPPSVRSSRTRALASEFERMIAARSDYYNRPSQWSSHTINPSLSSFLVHANRAIEYSTLASIYKGVPAEASSNLTTCPQCIAAARISLKETKTCIAILLDRPTWPPSQSLDLWVNQIILLAPFMPFLILVCNMVEAEDKSDLENLQRLIDSLHRLAQHPRYSSCNRQLRIFEALYNVAEKYINTKATGAQLTHRDTETGPDDTIWLDSALCTASPFPGQLSDGQSETNLLSLQSAMLHGLDTEVEPSSFQLESWIHQSY</sequence>
<dbReference type="PROSITE" id="PS50048">
    <property type="entry name" value="ZN2_CY6_FUNGAL_2"/>
    <property type="match status" value="1"/>
</dbReference>
<evidence type="ECO:0000256" key="1">
    <source>
        <dbReference type="ARBA" id="ARBA00022723"/>
    </source>
</evidence>
<dbReference type="Pfam" id="PF04082">
    <property type="entry name" value="Fungal_trans"/>
    <property type="match status" value="1"/>
</dbReference>
<dbReference type="SMART" id="SM00066">
    <property type="entry name" value="GAL4"/>
    <property type="match status" value="1"/>
</dbReference>
<keyword evidence="9" id="KW-1185">Reference proteome</keyword>
<evidence type="ECO:0000256" key="4">
    <source>
        <dbReference type="ARBA" id="ARBA00023163"/>
    </source>
</evidence>
<dbReference type="InterPro" id="IPR007219">
    <property type="entry name" value="XnlR_reg_dom"/>
</dbReference>
<feature type="region of interest" description="Disordered" evidence="6">
    <location>
        <begin position="1"/>
        <end position="28"/>
    </location>
</feature>
<dbReference type="Pfam" id="PF00172">
    <property type="entry name" value="Zn_clus"/>
    <property type="match status" value="1"/>
</dbReference>
<protein>
    <recommendedName>
        <fullName evidence="7">Zn(2)-C6 fungal-type domain-containing protein</fullName>
    </recommendedName>
</protein>
<evidence type="ECO:0000256" key="5">
    <source>
        <dbReference type="ARBA" id="ARBA00023242"/>
    </source>
</evidence>
<keyword evidence="5" id="KW-0539">Nucleus</keyword>
<feature type="domain" description="Zn(2)-C6 fungal-type" evidence="7">
    <location>
        <begin position="42"/>
        <end position="71"/>
    </location>
</feature>
<keyword evidence="4" id="KW-0804">Transcription</keyword>
<evidence type="ECO:0000259" key="7">
    <source>
        <dbReference type="PROSITE" id="PS50048"/>
    </source>
</evidence>
<dbReference type="SUPFAM" id="SSF57701">
    <property type="entry name" value="Zn2/Cys6 DNA-binding domain"/>
    <property type="match status" value="1"/>
</dbReference>
<dbReference type="PANTHER" id="PTHR46910">
    <property type="entry name" value="TRANSCRIPTION FACTOR PDR1"/>
    <property type="match status" value="1"/>
</dbReference>
<dbReference type="CDD" id="cd12148">
    <property type="entry name" value="fungal_TF_MHR"/>
    <property type="match status" value="1"/>
</dbReference>
<dbReference type="InterPro" id="IPR050987">
    <property type="entry name" value="AtrR-like"/>
</dbReference>
<organism evidence="8 9">
    <name type="scientific">Aspergillus keveii</name>
    <dbReference type="NCBI Taxonomy" id="714993"/>
    <lineage>
        <taxon>Eukaryota</taxon>
        <taxon>Fungi</taxon>
        <taxon>Dikarya</taxon>
        <taxon>Ascomycota</taxon>
        <taxon>Pezizomycotina</taxon>
        <taxon>Eurotiomycetes</taxon>
        <taxon>Eurotiomycetidae</taxon>
        <taxon>Eurotiales</taxon>
        <taxon>Aspergillaceae</taxon>
        <taxon>Aspergillus</taxon>
        <taxon>Aspergillus subgen. Nidulantes</taxon>
    </lineage>
</organism>
<dbReference type="PANTHER" id="PTHR46910:SF5">
    <property type="entry name" value="ZN(II)2CYS6 TRANSCRIPTION FACTOR (EUROFUNG)"/>
    <property type="match status" value="1"/>
</dbReference>
<evidence type="ECO:0000313" key="8">
    <source>
        <dbReference type="EMBL" id="KAL2793705.1"/>
    </source>
</evidence>